<reference evidence="1" key="1">
    <citation type="submission" date="2021-01" db="EMBL/GenBank/DDBJ databases">
        <title>Phytophthora aleatoria, a newly-described species from Pinus radiata is distinct from Phytophthora cactorum isolates based on comparative genomics.</title>
        <authorList>
            <person name="Mcdougal R."/>
            <person name="Panda P."/>
            <person name="Williams N."/>
            <person name="Studholme D.J."/>
        </authorList>
    </citation>
    <scope>NUCLEOTIDE SEQUENCE</scope>
    <source>
        <strain evidence="1">NZFS 3830</strain>
    </source>
</reference>
<dbReference type="Proteomes" id="UP000688947">
    <property type="component" value="Unassembled WGS sequence"/>
</dbReference>
<dbReference type="EMBL" id="JAENGZ010000686">
    <property type="protein sequence ID" value="KAG6955314.1"/>
    <property type="molecule type" value="Genomic_DNA"/>
</dbReference>
<feature type="non-terminal residue" evidence="1">
    <location>
        <position position="95"/>
    </location>
</feature>
<comment type="caution">
    <text evidence="1">The sequence shown here is derived from an EMBL/GenBank/DDBJ whole genome shotgun (WGS) entry which is preliminary data.</text>
</comment>
<dbReference type="AlphaFoldDB" id="A0A8T1U9J1"/>
<evidence type="ECO:0000313" key="1">
    <source>
        <dbReference type="EMBL" id="KAG6955314.1"/>
    </source>
</evidence>
<organism evidence="1 2">
    <name type="scientific">Phytophthora cactorum</name>
    <dbReference type="NCBI Taxonomy" id="29920"/>
    <lineage>
        <taxon>Eukaryota</taxon>
        <taxon>Sar</taxon>
        <taxon>Stramenopiles</taxon>
        <taxon>Oomycota</taxon>
        <taxon>Peronosporomycetes</taxon>
        <taxon>Peronosporales</taxon>
        <taxon>Peronosporaceae</taxon>
        <taxon>Phytophthora</taxon>
    </lineage>
</organism>
<gene>
    <name evidence="1" type="ORF">JG687_00011302</name>
</gene>
<protein>
    <submittedName>
        <fullName evidence="1">Uncharacterized protein</fullName>
    </submittedName>
</protein>
<proteinExistence type="predicted"/>
<evidence type="ECO:0000313" key="2">
    <source>
        <dbReference type="Proteomes" id="UP000688947"/>
    </source>
</evidence>
<dbReference type="VEuPathDB" id="FungiDB:PC110_g18031"/>
<accession>A0A8T1U9J1</accession>
<name>A0A8T1U9J1_9STRA</name>
<dbReference type="OrthoDB" id="97095at2759"/>
<sequence>MWNVRTGSPPLDDEIAFNTVDFISLVEDYVERKKRQKNSNNCLSVVDLFVIHILKNLHRLRGLILTNKLTVEVNYGVVKAVQGGDPANQALLTLI</sequence>